<evidence type="ECO:0000259" key="8">
    <source>
        <dbReference type="Pfam" id="PF20684"/>
    </source>
</evidence>
<evidence type="ECO:0000256" key="4">
    <source>
        <dbReference type="ARBA" id="ARBA00023136"/>
    </source>
</evidence>
<evidence type="ECO:0000313" key="10">
    <source>
        <dbReference type="Proteomes" id="UP000284375"/>
    </source>
</evidence>
<dbReference type="Proteomes" id="UP000284375">
    <property type="component" value="Unassembled WGS sequence"/>
</dbReference>
<evidence type="ECO:0000256" key="6">
    <source>
        <dbReference type="SAM" id="MobiDB-lite"/>
    </source>
</evidence>
<evidence type="ECO:0000256" key="7">
    <source>
        <dbReference type="SAM" id="Phobius"/>
    </source>
</evidence>
<feature type="transmembrane region" description="Helical" evidence="7">
    <location>
        <begin position="136"/>
        <end position="159"/>
    </location>
</feature>
<reference evidence="9 10" key="1">
    <citation type="submission" date="2015-09" db="EMBL/GenBank/DDBJ databases">
        <title>Host preference determinants of Valsa canker pathogens revealed by comparative genomics.</title>
        <authorList>
            <person name="Yin Z."/>
            <person name="Huang L."/>
        </authorList>
    </citation>
    <scope>NUCLEOTIDE SEQUENCE [LARGE SCALE GENOMIC DNA]</scope>
    <source>
        <strain evidence="9 10">YSFL</strain>
    </source>
</reference>
<dbReference type="EMBL" id="LJZO01000003">
    <property type="protein sequence ID" value="ROW03337.1"/>
    <property type="molecule type" value="Genomic_DNA"/>
</dbReference>
<gene>
    <name evidence="9" type="ORF">VSDG_01261</name>
</gene>
<sequence>MQDGLAMSRFQAAQCGLSNVSRSREVIIVMSALYGVTVAFVLLRILSKMITHTFCAEDYMIISAVILSAAPLGCVVYMAELGFGSHLWDLHDGALLRILRLLYVAEILYIVVLAVTKASILCMYLRIFWAYRPFQITCYAVLAFVIASSFAVTIATIVSCEPVGFFWNRDFEGGSCLNITALAYANSGLAVAQDLIIILLPVYMLWSLNMSRKKKFFIGVMLAVGGLGLIATIIRLKTLSAFGDLSDPSWSYVPLVYLTTVELAAGIVASCLPSVRILLERFFKVFNVSANQSKPPTGINLQQMQRKPSAPDDPALEDCSASQTRLTGVGGGFYSISLRRGDEHLETKQDLDWG</sequence>
<evidence type="ECO:0000256" key="1">
    <source>
        <dbReference type="ARBA" id="ARBA00004141"/>
    </source>
</evidence>
<dbReference type="OrthoDB" id="408702at2759"/>
<evidence type="ECO:0000256" key="5">
    <source>
        <dbReference type="ARBA" id="ARBA00038359"/>
    </source>
</evidence>
<dbReference type="GO" id="GO:0016020">
    <property type="term" value="C:membrane"/>
    <property type="evidence" value="ECO:0007669"/>
    <property type="project" value="UniProtKB-SubCell"/>
</dbReference>
<feature type="domain" description="Rhodopsin" evidence="8">
    <location>
        <begin position="43"/>
        <end position="281"/>
    </location>
</feature>
<dbReference type="InterPro" id="IPR049326">
    <property type="entry name" value="Rhodopsin_dom_fungi"/>
</dbReference>
<accession>A0A423WIW3</accession>
<feature type="transmembrane region" description="Helical" evidence="7">
    <location>
        <begin position="98"/>
        <end position="124"/>
    </location>
</feature>
<dbReference type="Pfam" id="PF20684">
    <property type="entry name" value="Fung_rhodopsin"/>
    <property type="match status" value="1"/>
</dbReference>
<keyword evidence="4 7" id="KW-0472">Membrane</keyword>
<feature type="transmembrane region" description="Helical" evidence="7">
    <location>
        <begin position="256"/>
        <end position="279"/>
    </location>
</feature>
<dbReference type="PANTHER" id="PTHR33048:SF131">
    <property type="entry name" value="INTEGRAL MEMBRANE PROTEIN"/>
    <property type="match status" value="1"/>
</dbReference>
<dbReference type="InterPro" id="IPR052337">
    <property type="entry name" value="SAT4-like"/>
</dbReference>
<dbReference type="STRING" id="252740.A0A423WIW3"/>
<keyword evidence="2 7" id="KW-0812">Transmembrane</keyword>
<protein>
    <recommendedName>
        <fullName evidence="8">Rhodopsin domain-containing protein</fullName>
    </recommendedName>
</protein>
<feature type="transmembrane region" description="Helical" evidence="7">
    <location>
        <begin position="216"/>
        <end position="236"/>
    </location>
</feature>
<proteinExistence type="inferred from homology"/>
<feature type="transmembrane region" description="Helical" evidence="7">
    <location>
        <begin position="179"/>
        <end position="204"/>
    </location>
</feature>
<evidence type="ECO:0000256" key="2">
    <source>
        <dbReference type="ARBA" id="ARBA00022692"/>
    </source>
</evidence>
<name>A0A423WIW3_CYTCH</name>
<organism evidence="9 10">
    <name type="scientific">Cytospora chrysosperma</name>
    <name type="common">Cytospora canker fungus</name>
    <name type="synonym">Sphaeria chrysosperma</name>
    <dbReference type="NCBI Taxonomy" id="252740"/>
    <lineage>
        <taxon>Eukaryota</taxon>
        <taxon>Fungi</taxon>
        <taxon>Dikarya</taxon>
        <taxon>Ascomycota</taxon>
        <taxon>Pezizomycotina</taxon>
        <taxon>Sordariomycetes</taxon>
        <taxon>Sordariomycetidae</taxon>
        <taxon>Diaporthales</taxon>
        <taxon>Cytosporaceae</taxon>
        <taxon>Cytospora</taxon>
    </lineage>
</organism>
<feature type="transmembrane region" description="Helical" evidence="7">
    <location>
        <begin position="26"/>
        <end position="47"/>
    </location>
</feature>
<feature type="region of interest" description="Disordered" evidence="6">
    <location>
        <begin position="296"/>
        <end position="318"/>
    </location>
</feature>
<dbReference type="PANTHER" id="PTHR33048">
    <property type="entry name" value="PTH11-LIKE INTEGRAL MEMBRANE PROTEIN (AFU_ORTHOLOGUE AFUA_5G11245)"/>
    <property type="match status" value="1"/>
</dbReference>
<keyword evidence="3 7" id="KW-1133">Transmembrane helix</keyword>
<comment type="caution">
    <text evidence="9">The sequence shown here is derived from an EMBL/GenBank/DDBJ whole genome shotgun (WGS) entry which is preliminary data.</text>
</comment>
<dbReference type="AlphaFoldDB" id="A0A423WIW3"/>
<comment type="similarity">
    <text evidence="5">Belongs to the SAT4 family.</text>
</comment>
<comment type="subcellular location">
    <subcellularLocation>
        <location evidence="1">Membrane</location>
        <topology evidence="1">Multi-pass membrane protein</topology>
    </subcellularLocation>
</comment>
<feature type="compositionally biased region" description="Polar residues" evidence="6">
    <location>
        <begin position="296"/>
        <end position="306"/>
    </location>
</feature>
<feature type="transmembrane region" description="Helical" evidence="7">
    <location>
        <begin position="59"/>
        <end position="78"/>
    </location>
</feature>
<evidence type="ECO:0000313" key="9">
    <source>
        <dbReference type="EMBL" id="ROW03337.1"/>
    </source>
</evidence>
<evidence type="ECO:0000256" key="3">
    <source>
        <dbReference type="ARBA" id="ARBA00022989"/>
    </source>
</evidence>
<keyword evidence="10" id="KW-1185">Reference proteome</keyword>